<dbReference type="FunCoup" id="G0ML68">
    <property type="interactions" value="71"/>
</dbReference>
<evidence type="ECO:0000256" key="3">
    <source>
        <dbReference type="SAM" id="MobiDB-lite"/>
    </source>
</evidence>
<evidence type="ECO:0000313" key="5">
    <source>
        <dbReference type="EMBL" id="EGT34678.1"/>
    </source>
</evidence>
<evidence type="ECO:0000259" key="4">
    <source>
        <dbReference type="PROSITE" id="PS50102"/>
    </source>
</evidence>
<proteinExistence type="predicted"/>
<dbReference type="STRING" id="135651.G0ML68"/>
<dbReference type="Proteomes" id="UP000008068">
    <property type="component" value="Unassembled WGS sequence"/>
</dbReference>
<reference evidence="6" key="1">
    <citation type="submission" date="2011-07" db="EMBL/GenBank/DDBJ databases">
        <authorList>
            <consortium name="Caenorhabditis brenneri Sequencing and Analysis Consortium"/>
            <person name="Wilson R.K."/>
        </authorList>
    </citation>
    <scope>NUCLEOTIDE SEQUENCE [LARGE SCALE GENOMIC DNA]</scope>
    <source>
        <strain evidence="6">PB2801</strain>
    </source>
</reference>
<evidence type="ECO:0000313" key="6">
    <source>
        <dbReference type="Proteomes" id="UP000008068"/>
    </source>
</evidence>
<dbReference type="SMART" id="SM00360">
    <property type="entry name" value="RRM"/>
    <property type="match status" value="1"/>
</dbReference>
<dbReference type="SUPFAM" id="SSF54928">
    <property type="entry name" value="RNA-binding domain, RBD"/>
    <property type="match status" value="1"/>
</dbReference>
<feature type="compositionally biased region" description="Basic and acidic residues" evidence="3">
    <location>
        <begin position="186"/>
        <end position="213"/>
    </location>
</feature>
<sequence>MADETFKAFIGGLPYDSLESDIETLLEHCNFSKEEIRKFEIHLVHDRETGQCKGFAYVNFQNEDQLNNTINNLNKVEFSGRILKVNRAQQRNDRGGRGVAVVAVEVAVVEEDSVVEVEADASTIMKDVVDLAVETADTVNERKVKSLEEVSTKTDTIHAIVVHRKKARGAPSATPAERPRFNFKPRTTDAAELEARKKQEEEDFKRRQEKLFQ</sequence>
<dbReference type="PANTHER" id="PTHR23236:SF118">
    <property type="entry name" value="RRM DOMAIN-CONTAINING PROTEIN"/>
    <property type="match status" value="1"/>
</dbReference>
<dbReference type="OrthoDB" id="48651at2759"/>
<keyword evidence="1 2" id="KW-0694">RNA-binding</keyword>
<evidence type="ECO:0000256" key="1">
    <source>
        <dbReference type="ARBA" id="ARBA00022884"/>
    </source>
</evidence>
<dbReference type="InterPro" id="IPR000504">
    <property type="entry name" value="RRM_dom"/>
</dbReference>
<dbReference type="InterPro" id="IPR035979">
    <property type="entry name" value="RBD_domain_sf"/>
</dbReference>
<dbReference type="GO" id="GO:0003723">
    <property type="term" value="F:RNA binding"/>
    <property type="evidence" value="ECO:0007669"/>
    <property type="project" value="UniProtKB-UniRule"/>
</dbReference>
<accession>G0ML68</accession>
<dbReference type="Pfam" id="PF00076">
    <property type="entry name" value="RRM_1"/>
    <property type="match status" value="1"/>
</dbReference>
<dbReference type="HOGENOM" id="CLU_1327442_0_0_1"/>
<dbReference type="EMBL" id="GL379799">
    <property type="protein sequence ID" value="EGT34678.1"/>
    <property type="molecule type" value="Genomic_DNA"/>
</dbReference>
<dbReference type="InParanoid" id="G0ML68"/>
<evidence type="ECO:0000256" key="2">
    <source>
        <dbReference type="PROSITE-ProRule" id="PRU00176"/>
    </source>
</evidence>
<dbReference type="PANTHER" id="PTHR23236">
    <property type="entry name" value="EUKARYOTIC TRANSLATION INITIATION FACTOR 4B/4H"/>
    <property type="match status" value="1"/>
</dbReference>
<name>G0ML68_CAEBE</name>
<protein>
    <submittedName>
        <fullName evidence="5">CBN-DRR-2 protein</fullName>
    </submittedName>
</protein>
<dbReference type="Gene3D" id="3.30.70.330">
    <property type="match status" value="1"/>
</dbReference>
<organism evidence="6">
    <name type="scientific">Caenorhabditis brenneri</name>
    <name type="common">Nematode worm</name>
    <dbReference type="NCBI Taxonomy" id="135651"/>
    <lineage>
        <taxon>Eukaryota</taxon>
        <taxon>Metazoa</taxon>
        <taxon>Ecdysozoa</taxon>
        <taxon>Nematoda</taxon>
        <taxon>Chromadorea</taxon>
        <taxon>Rhabditida</taxon>
        <taxon>Rhabditina</taxon>
        <taxon>Rhabditomorpha</taxon>
        <taxon>Rhabditoidea</taxon>
        <taxon>Rhabditidae</taxon>
        <taxon>Peloderinae</taxon>
        <taxon>Caenorhabditis</taxon>
    </lineage>
</organism>
<dbReference type="PROSITE" id="PS50102">
    <property type="entry name" value="RRM"/>
    <property type="match status" value="1"/>
</dbReference>
<dbReference type="GO" id="GO:0033290">
    <property type="term" value="C:eukaryotic 48S preinitiation complex"/>
    <property type="evidence" value="ECO:0007669"/>
    <property type="project" value="EnsemblMetazoa"/>
</dbReference>
<feature type="region of interest" description="Disordered" evidence="3">
    <location>
        <begin position="165"/>
        <end position="213"/>
    </location>
</feature>
<feature type="domain" description="RRM" evidence="4">
    <location>
        <begin position="6"/>
        <end position="90"/>
    </location>
</feature>
<dbReference type="InterPro" id="IPR012677">
    <property type="entry name" value="Nucleotide-bd_a/b_plait_sf"/>
</dbReference>
<dbReference type="AlphaFoldDB" id="G0ML68"/>
<gene>
    <name evidence="5" type="primary">Cbn-drr-2</name>
    <name evidence="5" type="ORF">CAEBREN_00274</name>
</gene>
<dbReference type="eggNOG" id="KOG0108">
    <property type="taxonomic scope" value="Eukaryota"/>
</dbReference>
<keyword evidence="6" id="KW-1185">Reference proteome</keyword>